<feature type="compositionally biased region" description="Polar residues" evidence="1">
    <location>
        <begin position="93"/>
        <end position="110"/>
    </location>
</feature>
<evidence type="ECO:0000313" key="3">
    <source>
        <dbReference type="Proteomes" id="UP001066276"/>
    </source>
</evidence>
<gene>
    <name evidence="2" type="ORF">NDU88_005615</name>
</gene>
<evidence type="ECO:0000256" key="1">
    <source>
        <dbReference type="SAM" id="MobiDB-lite"/>
    </source>
</evidence>
<dbReference type="EMBL" id="JANPWB010000013">
    <property type="protein sequence ID" value="KAJ1108233.1"/>
    <property type="molecule type" value="Genomic_DNA"/>
</dbReference>
<keyword evidence="3" id="KW-1185">Reference proteome</keyword>
<feature type="region of interest" description="Disordered" evidence="1">
    <location>
        <begin position="65"/>
        <end position="110"/>
    </location>
</feature>
<sequence>MLALKLLKGNEEAVTQEHLAPSTMEAVNVVVPKPRRDPLNVTSYSLLLLLNLDYKVLDLQQEDDEDDDLFGEDVIPPKSEDSNKNPLVEEMFSPQNIKHSRSQNGVVDPF</sequence>
<comment type="caution">
    <text evidence="2">The sequence shown here is derived from an EMBL/GenBank/DDBJ whole genome shotgun (WGS) entry which is preliminary data.</text>
</comment>
<evidence type="ECO:0000313" key="2">
    <source>
        <dbReference type="EMBL" id="KAJ1108233.1"/>
    </source>
</evidence>
<accession>A0AAV7MWV8</accession>
<reference evidence="2" key="1">
    <citation type="journal article" date="2022" name="bioRxiv">
        <title>Sequencing and chromosome-scale assembly of the giantPleurodeles waltlgenome.</title>
        <authorList>
            <person name="Brown T."/>
            <person name="Elewa A."/>
            <person name="Iarovenko S."/>
            <person name="Subramanian E."/>
            <person name="Araus A.J."/>
            <person name="Petzold A."/>
            <person name="Susuki M."/>
            <person name="Suzuki K.-i.T."/>
            <person name="Hayashi T."/>
            <person name="Toyoda A."/>
            <person name="Oliveira C."/>
            <person name="Osipova E."/>
            <person name="Leigh N.D."/>
            <person name="Simon A."/>
            <person name="Yun M.H."/>
        </authorList>
    </citation>
    <scope>NUCLEOTIDE SEQUENCE</scope>
    <source>
        <strain evidence="2">20211129_DDA</strain>
        <tissue evidence="2">Liver</tissue>
    </source>
</reference>
<proteinExistence type="predicted"/>
<name>A0AAV7MWV8_PLEWA</name>
<dbReference type="AlphaFoldDB" id="A0AAV7MWV8"/>
<protein>
    <submittedName>
        <fullName evidence="2">Uncharacterized protein</fullName>
    </submittedName>
</protein>
<dbReference type="Proteomes" id="UP001066276">
    <property type="component" value="Chromosome 9"/>
</dbReference>
<organism evidence="2 3">
    <name type="scientific">Pleurodeles waltl</name>
    <name type="common">Iberian ribbed newt</name>
    <dbReference type="NCBI Taxonomy" id="8319"/>
    <lineage>
        <taxon>Eukaryota</taxon>
        <taxon>Metazoa</taxon>
        <taxon>Chordata</taxon>
        <taxon>Craniata</taxon>
        <taxon>Vertebrata</taxon>
        <taxon>Euteleostomi</taxon>
        <taxon>Amphibia</taxon>
        <taxon>Batrachia</taxon>
        <taxon>Caudata</taxon>
        <taxon>Salamandroidea</taxon>
        <taxon>Salamandridae</taxon>
        <taxon>Pleurodelinae</taxon>
        <taxon>Pleurodeles</taxon>
    </lineage>
</organism>